<comment type="caution">
    <text evidence="1">The sequence shown here is derived from an EMBL/GenBank/DDBJ whole genome shotgun (WGS) entry which is preliminary data.</text>
</comment>
<accession>A0A0F9PKP1</accession>
<name>A0A0F9PKP1_9ZZZZ</name>
<sequence length="117" mass="12623">MSHSTHVGFNCPVIPLAATASSKSLLRRGSEYRLAWAPRCPANLAVGVGQSCTTSDARIREPLSIVTHFHAFPTPIAAASATTATRFPRCIGSSSMKWLIPIRRARFIRAKAGKAMM</sequence>
<gene>
    <name evidence="1" type="ORF">LCGC14_1125690</name>
</gene>
<reference evidence="1" key="1">
    <citation type="journal article" date="2015" name="Nature">
        <title>Complex archaea that bridge the gap between prokaryotes and eukaryotes.</title>
        <authorList>
            <person name="Spang A."/>
            <person name="Saw J.H."/>
            <person name="Jorgensen S.L."/>
            <person name="Zaremba-Niedzwiedzka K."/>
            <person name="Martijn J."/>
            <person name="Lind A.E."/>
            <person name="van Eijk R."/>
            <person name="Schleper C."/>
            <person name="Guy L."/>
            <person name="Ettema T.J."/>
        </authorList>
    </citation>
    <scope>NUCLEOTIDE SEQUENCE</scope>
</reference>
<dbReference type="AlphaFoldDB" id="A0A0F9PKP1"/>
<dbReference type="EMBL" id="LAZR01005239">
    <property type="protein sequence ID" value="KKN01636.1"/>
    <property type="molecule type" value="Genomic_DNA"/>
</dbReference>
<protein>
    <submittedName>
        <fullName evidence="1">Uncharacterized protein</fullName>
    </submittedName>
</protein>
<evidence type="ECO:0000313" key="1">
    <source>
        <dbReference type="EMBL" id="KKN01636.1"/>
    </source>
</evidence>
<proteinExistence type="predicted"/>
<organism evidence="1">
    <name type="scientific">marine sediment metagenome</name>
    <dbReference type="NCBI Taxonomy" id="412755"/>
    <lineage>
        <taxon>unclassified sequences</taxon>
        <taxon>metagenomes</taxon>
        <taxon>ecological metagenomes</taxon>
    </lineage>
</organism>